<keyword evidence="2" id="KW-0805">Transcription regulation</keyword>
<evidence type="ECO:0000256" key="4">
    <source>
        <dbReference type="ARBA" id="ARBA00023163"/>
    </source>
</evidence>
<dbReference type="SUPFAM" id="SSF53850">
    <property type="entry name" value="Periplasmic binding protein-like II"/>
    <property type="match status" value="1"/>
</dbReference>
<evidence type="ECO:0000256" key="1">
    <source>
        <dbReference type="ARBA" id="ARBA00009437"/>
    </source>
</evidence>
<dbReference type="EMBL" id="JAVDVQ010000020">
    <property type="protein sequence ID" value="MDR7084263.1"/>
    <property type="molecule type" value="Genomic_DNA"/>
</dbReference>
<evidence type="ECO:0000256" key="2">
    <source>
        <dbReference type="ARBA" id="ARBA00023015"/>
    </source>
</evidence>
<keyword evidence="3" id="KW-0238">DNA-binding</keyword>
<name>A0ABU1UGI1_9MICC</name>
<dbReference type="PANTHER" id="PTHR30346">
    <property type="entry name" value="TRANSCRIPTIONAL DUAL REGULATOR HCAR-RELATED"/>
    <property type="match status" value="1"/>
</dbReference>
<dbReference type="RefSeq" id="WP_310060396.1">
    <property type="nucleotide sequence ID" value="NZ_JAVDVQ010000020.1"/>
</dbReference>
<dbReference type="InterPro" id="IPR005119">
    <property type="entry name" value="LysR_subst-bd"/>
</dbReference>
<dbReference type="SUPFAM" id="SSF46785">
    <property type="entry name" value="Winged helix' DNA-binding domain"/>
    <property type="match status" value="1"/>
</dbReference>
<evidence type="ECO:0000256" key="3">
    <source>
        <dbReference type="ARBA" id="ARBA00023125"/>
    </source>
</evidence>
<comment type="similarity">
    <text evidence="1">Belongs to the LysR transcriptional regulatory family.</text>
</comment>
<evidence type="ECO:0000313" key="7">
    <source>
        <dbReference type="Proteomes" id="UP001252243"/>
    </source>
</evidence>
<dbReference type="Proteomes" id="UP001252243">
    <property type="component" value="Unassembled WGS sequence"/>
</dbReference>
<evidence type="ECO:0000259" key="5">
    <source>
        <dbReference type="PROSITE" id="PS50931"/>
    </source>
</evidence>
<feature type="domain" description="HTH lysR-type" evidence="5">
    <location>
        <begin position="1"/>
        <end position="58"/>
    </location>
</feature>
<keyword evidence="7" id="KW-1185">Reference proteome</keyword>
<protein>
    <submittedName>
        <fullName evidence="6">Molybdate transport repressor ModE-like protein</fullName>
    </submittedName>
</protein>
<proteinExistence type="inferred from homology"/>
<gene>
    <name evidence="6" type="ORF">J2X01_003571</name>
</gene>
<dbReference type="CDD" id="cd05466">
    <property type="entry name" value="PBP2_LTTR_substrate"/>
    <property type="match status" value="1"/>
</dbReference>
<organism evidence="6 7">
    <name type="scientific">Arthrobacter ginsengisoli</name>
    <dbReference type="NCBI Taxonomy" id="1356565"/>
    <lineage>
        <taxon>Bacteria</taxon>
        <taxon>Bacillati</taxon>
        <taxon>Actinomycetota</taxon>
        <taxon>Actinomycetes</taxon>
        <taxon>Micrococcales</taxon>
        <taxon>Micrococcaceae</taxon>
        <taxon>Arthrobacter</taxon>
    </lineage>
</organism>
<dbReference type="InterPro" id="IPR036390">
    <property type="entry name" value="WH_DNA-bd_sf"/>
</dbReference>
<dbReference type="Pfam" id="PF03466">
    <property type="entry name" value="LysR_substrate"/>
    <property type="match status" value="1"/>
</dbReference>
<dbReference type="PRINTS" id="PR00039">
    <property type="entry name" value="HTHLYSR"/>
</dbReference>
<sequence>MDIRHIRYFLEITRQGSISKAAKVLQMTQPPLSAALKNLEEELGVKLLERTARGIVPTKAGELLLQKGSRLVDETDQLARELSRQGKGLSGTLHLAVILPFAWAYLPRVLARFRELSPHADVTLSDVEPGTVIEGIRSGALDVAIVATGAPDRLRTMYQDDVVIEPISKMSLSSVLPTRFREAPKPVALADLMNETWLLPAPNIRVPGITELLVDYWLANGLSLPRLKTVTSLQTTLPLVAADMGISIMPPEIQQIAKTTVVTRQLEPPLPPLHAVAMWSAQRGLTEVAATFAEVLLGPRAKGVRIRTGTDAP</sequence>
<dbReference type="PANTHER" id="PTHR30346:SF28">
    <property type="entry name" value="HTH-TYPE TRANSCRIPTIONAL REGULATOR CYNR"/>
    <property type="match status" value="1"/>
</dbReference>
<dbReference type="PROSITE" id="PS50931">
    <property type="entry name" value="HTH_LYSR"/>
    <property type="match status" value="1"/>
</dbReference>
<dbReference type="InterPro" id="IPR036388">
    <property type="entry name" value="WH-like_DNA-bd_sf"/>
</dbReference>
<dbReference type="Gene3D" id="1.10.10.10">
    <property type="entry name" value="Winged helix-like DNA-binding domain superfamily/Winged helix DNA-binding domain"/>
    <property type="match status" value="1"/>
</dbReference>
<dbReference type="Pfam" id="PF00126">
    <property type="entry name" value="HTH_1"/>
    <property type="match status" value="1"/>
</dbReference>
<reference evidence="6 7" key="1">
    <citation type="submission" date="2023-07" db="EMBL/GenBank/DDBJ databases">
        <title>Sorghum-associated microbial communities from plants grown in Nebraska, USA.</title>
        <authorList>
            <person name="Schachtman D."/>
        </authorList>
    </citation>
    <scope>NUCLEOTIDE SEQUENCE [LARGE SCALE GENOMIC DNA]</scope>
    <source>
        <strain evidence="6 7">BE167</strain>
    </source>
</reference>
<evidence type="ECO:0000313" key="6">
    <source>
        <dbReference type="EMBL" id="MDR7084263.1"/>
    </source>
</evidence>
<dbReference type="InterPro" id="IPR000847">
    <property type="entry name" value="LysR_HTH_N"/>
</dbReference>
<keyword evidence="4" id="KW-0804">Transcription</keyword>
<accession>A0ABU1UGI1</accession>
<comment type="caution">
    <text evidence="6">The sequence shown here is derived from an EMBL/GenBank/DDBJ whole genome shotgun (WGS) entry which is preliminary data.</text>
</comment>
<dbReference type="Gene3D" id="3.40.190.290">
    <property type="match status" value="1"/>
</dbReference>